<feature type="region of interest" description="Disordered" evidence="1">
    <location>
        <begin position="71"/>
        <end position="90"/>
    </location>
</feature>
<evidence type="ECO:0000313" key="2">
    <source>
        <dbReference type="EMBL" id="EFJ42395.1"/>
    </source>
</evidence>
<dbReference type="InterPro" id="IPR013783">
    <property type="entry name" value="Ig-like_fold"/>
</dbReference>
<dbReference type="Gene3D" id="2.60.40.10">
    <property type="entry name" value="Immunoglobulins"/>
    <property type="match status" value="1"/>
</dbReference>
<protein>
    <submittedName>
        <fullName evidence="2">Uncharacterized protein</fullName>
    </submittedName>
</protein>
<accession>D8UCS8</accession>
<name>D8UCS8_VOLCA</name>
<proteinExistence type="predicted"/>
<evidence type="ECO:0000313" key="3">
    <source>
        <dbReference type="Proteomes" id="UP000001058"/>
    </source>
</evidence>
<reference evidence="2 3" key="1">
    <citation type="journal article" date="2010" name="Science">
        <title>Genomic analysis of organismal complexity in the multicellular green alga Volvox carteri.</title>
        <authorList>
            <person name="Prochnik S.E."/>
            <person name="Umen J."/>
            <person name="Nedelcu A.M."/>
            <person name="Hallmann A."/>
            <person name="Miller S.M."/>
            <person name="Nishii I."/>
            <person name="Ferris P."/>
            <person name="Kuo A."/>
            <person name="Mitros T."/>
            <person name="Fritz-Laylin L.K."/>
            <person name="Hellsten U."/>
            <person name="Chapman J."/>
            <person name="Simakov O."/>
            <person name="Rensing S.A."/>
            <person name="Terry A."/>
            <person name="Pangilinan J."/>
            <person name="Kapitonov V."/>
            <person name="Jurka J."/>
            <person name="Salamov A."/>
            <person name="Shapiro H."/>
            <person name="Schmutz J."/>
            <person name="Grimwood J."/>
            <person name="Lindquist E."/>
            <person name="Lucas S."/>
            <person name="Grigoriev I.V."/>
            <person name="Schmitt R."/>
            <person name="Kirk D."/>
            <person name="Rokhsar D.S."/>
        </authorList>
    </citation>
    <scope>NUCLEOTIDE SEQUENCE [LARGE SCALE GENOMIC DNA]</scope>
    <source>
        <strain evidence="3">f. Nagariensis / Eve</strain>
    </source>
</reference>
<dbReference type="Proteomes" id="UP000001058">
    <property type="component" value="Unassembled WGS sequence"/>
</dbReference>
<organism evidence="3">
    <name type="scientific">Volvox carteri f. nagariensis</name>
    <dbReference type="NCBI Taxonomy" id="3068"/>
    <lineage>
        <taxon>Eukaryota</taxon>
        <taxon>Viridiplantae</taxon>
        <taxon>Chlorophyta</taxon>
        <taxon>core chlorophytes</taxon>
        <taxon>Chlorophyceae</taxon>
        <taxon>CS clade</taxon>
        <taxon>Chlamydomonadales</taxon>
        <taxon>Volvocaceae</taxon>
        <taxon>Volvox</taxon>
    </lineage>
</organism>
<feature type="region of interest" description="Disordered" evidence="1">
    <location>
        <begin position="1059"/>
        <end position="1085"/>
    </location>
</feature>
<dbReference type="EMBL" id="GL378382">
    <property type="protein sequence ID" value="EFJ42395.1"/>
    <property type="molecule type" value="Genomic_DNA"/>
</dbReference>
<dbReference type="InParanoid" id="D8UCS8"/>
<gene>
    <name evidence="2" type="ORF">VOLCADRAFT_97453</name>
</gene>
<evidence type="ECO:0000256" key="1">
    <source>
        <dbReference type="SAM" id="MobiDB-lite"/>
    </source>
</evidence>
<keyword evidence="3" id="KW-1185">Reference proteome</keyword>
<dbReference type="GeneID" id="9619608"/>
<dbReference type="KEGG" id="vcn:VOLCADRAFT_97453"/>
<dbReference type="OrthoDB" id="542249at2759"/>
<dbReference type="RefSeq" id="XP_002956458.1">
    <property type="nucleotide sequence ID" value="XM_002956412.1"/>
</dbReference>
<sequence length="1303" mass="137289">MYQLGTRFKKRNTTDGQMIKQQFYRRVPVSLALKPVTLPYRTPSITPRCVNLLDLVFGTISLGTDLDNSGANSSISGSSRGGSTPTTSNTPVFNLDKIAIDSADKNWIRLPVPKDTQAPRLLLMGLGKPYISTAGEPVILDEVPYGSAWTDPGATAFDIDEFGATINLTNAIQAYGITAVDTFAATPPLALHSYVIRYSVTDSSGVAAVGWRLIKIICTPPETFCVDDEGEGQCTGPRLVKIPQFGSFDRCMQDIPVSLPCDAGARVLDPLEGDLSSRLRVCGQPFTPSSTAATAYTTVPVLLACNISSSIPGVYTITYDVSNSGGRTAATMRTLVVRAACLPGERLCGDNVTCSVDQVCLSELGSIGKLGRPQAAGVVSQQQTPPNQAPTIELHVSEAASMLVHVMRGARYDYCNGSVPTFDKPCEPGARATDPDGAVSRNEATSSSVLVALDLTGAVIACPPAACLSAEGCTTRELESYTLRLRGLAGCGINTLATVGTIFPVDFWVWDNARANATVRRYVIISDPCAASTVTSVMGTTGNISGSPPLPTTYCEDPQGGFFCSPLPCSVANRLKTPVLYTPALAVLPSVAYVEYGKVPKMYLGPCRAINDTSGCSVFALGLTVYGDGRRMLLDLTGSITVQPTISCDQGSGDSKKQCKTCTMEMLHLPRGCPPGTYKYKFTASNGYSEVASYRTVHVYYKSSTLVSFPSPLSAPADFKYNSATLAAAHAAAINTSVASLADTSASIIPALITMNATEPYKMAFSYAANRLASLGYDSSDIQLLGASTEQVSSATTVLRVAAAIHTYLPSAVHRGAVADFNNFTSFFMNDPSFRHEKLLAVFGYNTNTGTVHLAGDADISGITHHRRELSEMQPDDASDLKHSLAVPYPANSVGSSVEGHLARESRAQKALELDGTSHGVVEDLILELLMANIHNRYRGGGGASIPDRDATGDVYHHMLVPAAGRWLAAIAEALWLPLRLLTPQKDVGTVMSDGDETMATGLPNLTPRMPVEIASGESGSDSNGIDTHHLQRLSVEDGLGSHSRQRLLLQQQLPGDGPAITAALSAEPGSEKISDDTAAELPDGASSSVSLVQMLIEALSQQAVELVMEGSSIAARMSSGDLDSGPQAADLRQSAEEMLSYSQLLTDMTSVAVDTQASLNEIIITQKELRSVLAAAAGASAAMQSLVTTAAEASNANADAAATAARQLLIDLEAGASTSASAAVKAMHLAEAALGEVEYVWINCGDDLADDTQRTLLQWRFHINVYSATDVDTGDDNPTAGVSNGECFRIKAGGMGAQGLGS</sequence>